<gene>
    <name evidence="12" type="ORF">PEVE_00021027</name>
</gene>
<evidence type="ECO:0000256" key="8">
    <source>
        <dbReference type="ARBA" id="ARBA00023128"/>
    </source>
</evidence>
<comment type="subcellular location">
    <subcellularLocation>
        <location evidence="1">Mitochondrion inner membrane</location>
        <topology evidence="1">Multi-pass membrane protein</topology>
    </subcellularLocation>
</comment>
<sequence>MISAAIASFVNHTITNPLWFVKTRLQLDHREARRVSAFQIVRDAYSTEGIRAFYRGLSASYVGISETVVHFTIYEKVKARLIKLQRKTKEDFNVFECMLAAGVSKSIAASLCYPHEVARTRLRQQDSEFLGKHKYRSFLQTLRTVLKEEGWRGLYGGLGTHLLRQVPNTAIMFFTYEGVVHLLESGNA</sequence>
<dbReference type="PANTHER" id="PTHR45829">
    <property type="entry name" value="MITOCHONDRIAL CARRIER PROTEIN RIM2"/>
    <property type="match status" value="1"/>
</dbReference>
<dbReference type="EMBL" id="CALNXI010002817">
    <property type="protein sequence ID" value="CAH3190906.1"/>
    <property type="molecule type" value="Genomic_DNA"/>
</dbReference>
<dbReference type="PROSITE" id="PS50920">
    <property type="entry name" value="SOLCAR"/>
    <property type="match status" value="2"/>
</dbReference>
<evidence type="ECO:0000256" key="6">
    <source>
        <dbReference type="ARBA" id="ARBA00022792"/>
    </source>
</evidence>
<name>A0ABN8SIQ9_9CNID</name>
<dbReference type="Pfam" id="PF00153">
    <property type="entry name" value="Mito_carr"/>
    <property type="match status" value="2"/>
</dbReference>
<dbReference type="PANTHER" id="PTHR45829:SF4">
    <property type="entry name" value="MITOCHONDRIAL CARRIER PROTEIN RIM2"/>
    <property type="match status" value="1"/>
</dbReference>
<dbReference type="Proteomes" id="UP001159427">
    <property type="component" value="Unassembled WGS sequence"/>
</dbReference>
<keyword evidence="5" id="KW-0677">Repeat</keyword>
<evidence type="ECO:0000256" key="9">
    <source>
        <dbReference type="ARBA" id="ARBA00023136"/>
    </source>
</evidence>
<feature type="repeat" description="Solcar" evidence="10">
    <location>
        <begin position="92"/>
        <end position="182"/>
    </location>
</feature>
<dbReference type="Gene3D" id="1.50.40.10">
    <property type="entry name" value="Mitochondrial carrier domain"/>
    <property type="match status" value="1"/>
</dbReference>
<comment type="caution">
    <text evidence="12">The sequence shown here is derived from an EMBL/GenBank/DDBJ whole genome shotgun (WGS) entry which is preliminary data.</text>
</comment>
<evidence type="ECO:0000256" key="7">
    <source>
        <dbReference type="ARBA" id="ARBA00022989"/>
    </source>
</evidence>
<evidence type="ECO:0000256" key="3">
    <source>
        <dbReference type="ARBA" id="ARBA00022448"/>
    </source>
</evidence>
<organism evidence="12 13">
    <name type="scientific">Porites evermanni</name>
    <dbReference type="NCBI Taxonomy" id="104178"/>
    <lineage>
        <taxon>Eukaryota</taxon>
        <taxon>Metazoa</taxon>
        <taxon>Cnidaria</taxon>
        <taxon>Anthozoa</taxon>
        <taxon>Hexacorallia</taxon>
        <taxon>Scleractinia</taxon>
        <taxon>Fungiina</taxon>
        <taxon>Poritidae</taxon>
        <taxon>Porites</taxon>
    </lineage>
</organism>
<dbReference type="InterPro" id="IPR018108">
    <property type="entry name" value="MCP_transmembrane"/>
</dbReference>
<evidence type="ECO:0000256" key="4">
    <source>
        <dbReference type="ARBA" id="ARBA00022692"/>
    </source>
</evidence>
<evidence type="ECO:0000256" key="5">
    <source>
        <dbReference type="ARBA" id="ARBA00022737"/>
    </source>
</evidence>
<evidence type="ECO:0000313" key="12">
    <source>
        <dbReference type="EMBL" id="CAH3190906.1"/>
    </source>
</evidence>
<dbReference type="InterPro" id="IPR049562">
    <property type="entry name" value="SLC25A33/36-like"/>
</dbReference>
<accession>A0ABN8SIQ9</accession>
<evidence type="ECO:0000256" key="11">
    <source>
        <dbReference type="RuleBase" id="RU000488"/>
    </source>
</evidence>
<evidence type="ECO:0008006" key="14">
    <source>
        <dbReference type="Google" id="ProtNLM"/>
    </source>
</evidence>
<protein>
    <recommendedName>
        <fullName evidence="14">Solute carrier family 25 member 36-A</fullName>
    </recommendedName>
</protein>
<feature type="repeat" description="Solcar" evidence="10">
    <location>
        <begin position="1"/>
        <end position="80"/>
    </location>
</feature>
<comment type="similarity">
    <text evidence="2 11">Belongs to the mitochondrial carrier (TC 2.A.29) family.</text>
</comment>
<keyword evidence="13" id="KW-1185">Reference proteome</keyword>
<dbReference type="SUPFAM" id="SSF103506">
    <property type="entry name" value="Mitochondrial carrier"/>
    <property type="match status" value="1"/>
</dbReference>
<proteinExistence type="inferred from homology"/>
<evidence type="ECO:0000256" key="10">
    <source>
        <dbReference type="PROSITE-ProRule" id="PRU00282"/>
    </source>
</evidence>
<keyword evidence="9 10" id="KW-0472">Membrane</keyword>
<keyword evidence="6" id="KW-0999">Mitochondrion inner membrane</keyword>
<keyword evidence="7" id="KW-1133">Transmembrane helix</keyword>
<keyword evidence="8" id="KW-0496">Mitochondrion</keyword>
<evidence type="ECO:0000256" key="2">
    <source>
        <dbReference type="ARBA" id="ARBA00006375"/>
    </source>
</evidence>
<reference evidence="12 13" key="1">
    <citation type="submission" date="2022-05" db="EMBL/GenBank/DDBJ databases">
        <authorList>
            <consortium name="Genoscope - CEA"/>
            <person name="William W."/>
        </authorList>
    </citation>
    <scope>NUCLEOTIDE SEQUENCE [LARGE SCALE GENOMIC DNA]</scope>
</reference>
<dbReference type="InterPro" id="IPR023395">
    <property type="entry name" value="MCP_dom_sf"/>
</dbReference>
<evidence type="ECO:0000256" key="1">
    <source>
        <dbReference type="ARBA" id="ARBA00004448"/>
    </source>
</evidence>
<keyword evidence="3 11" id="KW-0813">Transport</keyword>
<evidence type="ECO:0000313" key="13">
    <source>
        <dbReference type="Proteomes" id="UP001159427"/>
    </source>
</evidence>
<keyword evidence="4 10" id="KW-0812">Transmembrane</keyword>